<dbReference type="Proteomes" id="UP000009072">
    <property type="component" value="Chromosome"/>
</dbReference>
<dbReference type="AlphaFoldDB" id="Q6KHX8"/>
<keyword evidence="10" id="KW-1185">Reference proteome</keyword>
<dbReference type="PIRSF" id="PIRSF000484">
    <property type="entry name" value="NAPRT"/>
    <property type="match status" value="1"/>
</dbReference>
<accession>Q6KHX8</accession>
<feature type="domain" description="Quinolinate phosphoribosyl transferase N-terminal" evidence="8">
    <location>
        <begin position="24"/>
        <end position="100"/>
    </location>
</feature>
<comment type="pathway">
    <text evidence="1">Cofactor biosynthesis; NAD(+) biosynthesis; nicotinate D-ribonucleotide from nicotinate: step 1/1.</text>
</comment>
<evidence type="ECO:0000313" key="10">
    <source>
        <dbReference type="Proteomes" id="UP000009072"/>
    </source>
</evidence>
<evidence type="ECO:0000259" key="8">
    <source>
        <dbReference type="Pfam" id="PF02749"/>
    </source>
</evidence>
<keyword evidence="5" id="KW-0662">Pyridine nucleotide biosynthesis</keyword>
<dbReference type="GO" id="GO:0009435">
    <property type="term" value="P:NAD+ biosynthetic process"/>
    <property type="evidence" value="ECO:0007669"/>
    <property type="project" value="UniProtKB-UniPathway"/>
</dbReference>
<dbReference type="InterPro" id="IPR022412">
    <property type="entry name" value="Quinolinate_PRibosylTrfase_N"/>
</dbReference>
<dbReference type="KEGG" id="mmo:MMOB3120"/>
<dbReference type="Gene3D" id="3.90.1170.20">
    <property type="entry name" value="Quinolinate phosphoribosyl transferase, N-terminal domain"/>
    <property type="match status" value="1"/>
</dbReference>
<protein>
    <recommendedName>
        <fullName evidence="2">nicotinate phosphoribosyltransferase</fullName>
        <ecNumber evidence="2">6.3.4.21</ecNumber>
    </recommendedName>
</protein>
<dbReference type="SUPFAM" id="SSF54675">
    <property type="entry name" value="Nicotinate/Quinolinate PRTase N-terminal domain-like"/>
    <property type="match status" value="1"/>
</dbReference>
<evidence type="ECO:0000256" key="4">
    <source>
        <dbReference type="ARBA" id="ARBA00022598"/>
    </source>
</evidence>
<dbReference type="Pfam" id="PF02749">
    <property type="entry name" value="QRPTase_N"/>
    <property type="match status" value="1"/>
</dbReference>
<evidence type="ECO:0000313" key="9">
    <source>
        <dbReference type="EMBL" id="AAT27798.1"/>
    </source>
</evidence>
<dbReference type="HOGENOM" id="CLU_043773_1_0_14"/>
<dbReference type="InterPro" id="IPR053190">
    <property type="entry name" value="NAPRTase-like"/>
</dbReference>
<keyword evidence="3" id="KW-0597">Phosphoprotein</keyword>
<dbReference type="InterPro" id="IPR013785">
    <property type="entry name" value="Aldolase_TIM"/>
</dbReference>
<comment type="catalytic activity">
    <reaction evidence="6">
        <text>nicotinate beta-D-ribonucleotide + CO2 + diphosphate = quinolinate + 5-phospho-alpha-D-ribose 1-diphosphate + 2 H(+)</text>
        <dbReference type="Rhea" id="RHEA:12733"/>
        <dbReference type="ChEBI" id="CHEBI:15378"/>
        <dbReference type="ChEBI" id="CHEBI:16526"/>
        <dbReference type="ChEBI" id="CHEBI:29959"/>
        <dbReference type="ChEBI" id="CHEBI:33019"/>
        <dbReference type="ChEBI" id="CHEBI:57502"/>
        <dbReference type="ChEBI" id="CHEBI:58017"/>
        <dbReference type="EC" id="2.4.2.19"/>
    </reaction>
</comment>
<evidence type="ECO:0000256" key="1">
    <source>
        <dbReference type="ARBA" id="ARBA00004952"/>
    </source>
</evidence>
<dbReference type="InterPro" id="IPR036068">
    <property type="entry name" value="Nicotinate_pribotase-like_C"/>
</dbReference>
<dbReference type="GO" id="GO:0004514">
    <property type="term" value="F:nicotinate-nucleotide diphosphorylase (carboxylating) activity"/>
    <property type="evidence" value="ECO:0007669"/>
    <property type="project" value="UniProtKB-EC"/>
</dbReference>
<dbReference type="InterPro" id="IPR007229">
    <property type="entry name" value="Nic_PRibTrfase-Fam"/>
</dbReference>
<reference evidence="9 10" key="1">
    <citation type="journal article" date="2004" name="Genome Res.">
        <title>The complete genome and proteome of Mycoplasma mobile.</title>
        <authorList>
            <person name="Jaffe J.D."/>
            <person name="Stange-Thomann N."/>
            <person name="Smith C."/>
            <person name="DeCaprio D."/>
            <person name="Fisher S."/>
            <person name="Butler J."/>
            <person name="Calvo S."/>
            <person name="Elkins T."/>
            <person name="FitzGerald M.G."/>
            <person name="Hafez N."/>
            <person name="Kodira C.D."/>
            <person name="Major J."/>
            <person name="Wang S."/>
            <person name="Wilkinson J."/>
            <person name="Nicol R."/>
            <person name="Nusbaum C."/>
            <person name="Birren B."/>
            <person name="Berg H.C."/>
            <person name="Church G.M."/>
        </authorList>
    </citation>
    <scope>NUCLEOTIDE SEQUENCE [LARGE SCALE GENOMIC DNA]</scope>
    <source>
        <strain evidence="10">ATCC 43663 / 163K / NCTC 11711</strain>
    </source>
</reference>
<dbReference type="NCBIfam" id="NF005529">
    <property type="entry name" value="PRK07188.1"/>
    <property type="match status" value="1"/>
</dbReference>
<comment type="catalytic activity">
    <reaction evidence="7">
        <text>5-phospho-alpha-D-ribose 1-diphosphate + nicotinate + ATP + H2O = nicotinate beta-D-ribonucleotide + ADP + phosphate + diphosphate</text>
        <dbReference type="Rhea" id="RHEA:36163"/>
        <dbReference type="ChEBI" id="CHEBI:15377"/>
        <dbReference type="ChEBI" id="CHEBI:30616"/>
        <dbReference type="ChEBI" id="CHEBI:32544"/>
        <dbReference type="ChEBI" id="CHEBI:33019"/>
        <dbReference type="ChEBI" id="CHEBI:43474"/>
        <dbReference type="ChEBI" id="CHEBI:57502"/>
        <dbReference type="ChEBI" id="CHEBI:58017"/>
        <dbReference type="ChEBI" id="CHEBI:456216"/>
        <dbReference type="EC" id="6.3.4.21"/>
    </reaction>
</comment>
<evidence type="ECO:0000256" key="6">
    <source>
        <dbReference type="ARBA" id="ARBA00047445"/>
    </source>
</evidence>
<dbReference type="PANTHER" id="PTHR43202:SF1">
    <property type="entry name" value="NICOTINATE PHOSPHORIBOSYLTRANSFERASE"/>
    <property type="match status" value="1"/>
</dbReference>
<dbReference type="Gene3D" id="3.20.20.70">
    <property type="entry name" value="Aldolase class I"/>
    <property type="match status" value="1"/>
</dbReference>
<dbReference type="RefSeq" id="WP_011264832.1">
    <property type="nucleotide sequence ID" value="NC_006908.1"/>
</dbReference>
<dbReference type="UniPathway" id="UPA00253">
    <property type="reaction ID" value="UER00457"/>
</dbReference>
<dbReference type="STRING" id="267748.MMOB3120"/>
<evidence type="ECO:0000256" key="7">
    <source>
        <dbReference type="ARBA" id="ARBA00048668"/>
    </source>
</evidence>
<sequence length="341" mass="38809">MFEIKDYAANYFLKAHEIIKKYKPNDIVTMQFFQRKNNVKLSGIKEVLTLLEKHTNTSKYKIKYLEDGEIINSKEVVLELEGKYTEFGILEGIIDGILARNTSIATNIYHCMQAAPKKEIIFMGDRADLYLNQESDGYSTKIAGINAYSTNAQANGKSELVFGSIPHVLIQHFKGNQIEALKAYQEMYPEDDLIGLPDYNNDVITESLKILKEFGKKLIGVRVDTSKSVKDKYFENEISEEFYGSNPHLIKALRRELDLNNGKHVKIIVSSGFNPSKIQEFEKANSPVDSYGVGEYIMGITTHFTCDAVKLNGEKVAKIGREYFDTNNSKRYKVYLGSEKR</sequence>
<keyword evidence="9" id="KW-0808">Transferase</keyword>
<dbReference type="OrthoDB" id="9770610at2"/>
<dbReference type="EC" id="6.3.4.21" evidence="2"/>
<keyword evidence="9" id="KW-0328">Glycosyltransferase</keyword>
<keyword evidence="4 9" id="KW-0436">Ligase</keyword>
<evidence type="ECO:0000256" key="5">
    <source>
        <dbReference type="ARBA" id="ARBA00022642"/>
    </source>
</evidence>
<dbReference type="eggNOG" id="COG1488">
    <property type="taxonomic scope" value="Bacteria"/>
</dbReference>
<dbReference type="SUPFAM" id="SSF51690">
    <property type="entry name" value="Nicotinate/Quinolinate PRTase C-terminal domain-like"/>
    <property type="match status" value="1"/>
</dbReference>
<name>Q6KHX8_MYCM1</name>
<evidence type="ECO:0000256" key="3">
    <source>
        <dbReference type="ARBA" id="ARBA00022553"/>
    </source>
</evidence>
<evidence type="ECO:0000256" key="2">
    <source>
        <dbReference type="ARBA" id="ARBA00013236"/>
    </source>
</evidence>
<proteinExistence type="predicted"/>
<dbReference type="PANTHER" id="PTHR43202">
    <property type="entry name" value="NICOTINATE-NUCLEOTIDE PYROPHOSPHORYLASE"/>
    <property type="match status" value="1"/>
</dbReference>
<gene>
    <name evidence="9" type="primary">pncB</name>
    <name evidence="9" type="ordered locus">MMOB3120</name>
</gene>
<dbReference type="InterPro" id="IPR037128">
    <property type="entry name" value="Quinolinate_PRibosylTase_N_sf"/>
</dbReference>
<dbReference type="EMBL" id="AE017308">
    <property type="protein sequence ID" value="AAT27798.1"/>
    <property type="molecule type" value="Genomic_DNA"/>
</dbReference>
<dbReference type="GO" id="GO:0004516">
    <property type="term" value="F:nicotinate phosphoribosyltransferase activity"/>
    <property type="evidence" value="ECO:0007669"/>
    <property type="project" value="UniProtKB-EC"/>
</dbReference>
<organism evidence="9 10">
    <name type="scientific">Mycoplasma mobile (strain ATCC 43663 / 163K / NCTC 11711)</name>
    <name type="common">Mesomycoplasma mobile</name>
    <dbReference type="NCBI Taxonomy" id="267748"/>
    <lineage>
        <taxon>Bacteria</taxon>
        <taxon>Bacillati</taxon>
        <taxon>Mycoplasmatota</taxon>
        <taxon>Mycoplasmoidales</taxon>
        <taxon>Metamycoplasmataceae</taxon>
        <taxon>Mesomycoplasma</taxon>
    </lineage>
</organism>